<organism evidence="3 4">
    <name type="scientific">Microtetraspora fusca</name>
    <dbReference type="NCBI Taxonomy" id="1997"/>
    <lineage>
        <taxon>Bacteria</taxon>
        <taxon>Bacillati</taxon>
        <taxon>Actinomycetota</taxon>
        <taxon>Actinomycetes</taxon>
        <taxon>Streptosporangiales</taxon>
        <taxon>Streptosporangiaceae</taxon>
        <taxon>Microtetraspora</taxon>
    </lineage>
</organism>
<dbReference type="InterPro" id="IPR012338">
    <property type="entry name" value="Beta-lactam/transpept-like"/>
</dbReference>
<dbReference type="InterPro" id="IPR050491">
    <property type="entry name" value="AmpC-like"/>
</dbReference>
<dbReference type="Gene3D" id="3.40.710.10">
    <property type="entry name" value="DD-peptidase/beta-lactamase superfamily"/>
    <property type="match status" value="1"/>
</dbReference>
<comment type="caution">
    <text evidence="3">The sequence shown here is derived from an EMBL/GenBank/DDBJ whole genome shotgun (WGS) entry which is preliminary data.</text>
</comment>
<gene>
    <name evidence="3" type="ORF">ACFY05_00520</name>
</gene>
<dbReference type="Pfam" id="PF11954">
    <property type="entry name" value="DUF3471"/>
    <property type="match status" value="1"/>
</dbReference>
<keyword evidence="4" id="KW-1185">Reference proteome</keyword>
<dbReference type="Pfam" id="PF00144">
    <property type="entry name" value="Beta-lactamase"/>
    <property type="match status" value="1"/>
</dbReference>
<dbReference type="SUPFAM" id="SSF56601">
    <property type="entry name" value="beta-lactamase/transpeptidase-like"/>
    <property type="match status" value="1"/>
</dbReference>
<reference evidence="3 4" key="1">
    <citation type="submission" date="2024-10" db="EMBL/GenBank/DDBJ databases">
        <title>The Natural Products Discovery Center: Release of the First 8490 Sequenced Strains for Exploring Actinobacteria Biosynthetic Diversity.</title>
        <authorList>
            <person name="Kalkreuter E."/>
            <person name="Kautsar S.A."/>
            <person name="Yang D."/>
            <person name="Bader C.D."/>
            <person name="Teijaro C.N."/>
            <person name="Fluegel L."/>
            <person name="Davis C.M."/>
            <person name="Simpson J.R."/>
            <person name="Lauterbach L."/>
            <person name="Steele A.D."/>
            <person name="Gui C."/>
            <person name="Meng S."/>
            <person name="Li G."/>
            <person name="Viehrig K."/>
            <person name="Ye F."/>
            <person name="Su P."/>
            <person name="Kiefer A.F."/>
            <person name="Nichols A."/>
            <person name="Cepeda A.J."/>
            <person name="Yan W."/>
            <person name="Fan B."/>
            <person name="Jiang Y."/>
            <person name="Adhikari A."/>
            <person name="Zheng C.-J."/>
            <person name="Schuster L."/>
            <person name="Cowan T.M."/>
            <person name="Smanski M.J."/>
            <person name="Chevrette M.G."/>
            <person name="De Carvalho L.P.S."/>
            <person name="Shen B."/>
        </authorList>
    </citation>
    <scope>NUCLEOTIDE SEQUENCE [LARGE SCALE GENOMIC DNA]</scope>
    <source>
        <strain evidence="3 4">NPDC001281</strain>
    </source>
</reference>
<dbReference type="InterPro" id="IPR021860">
    <property type="entry name" value="Peptidase_S12_Pab87-rel_C"/>
</dbReference>
<dbReference type="PANTHER" id="PTHR46825">
    <property type="entry name" value="D-ALANYL-D-ALANINE-CARBOXYPEPTIDASE/ENDOPEPTIDASE AMPH"/>
    <property type="match status" value="1"/>
</dbReference>
<sequence length="544" mass="59306">MDDLLRAIEDERERCGVPGAGVAVVRAGETVLEHGFGPGITAATHFPIGSVTKAFTATAAGSLVDEGLLAWDVPVREYLPGFRMWDRAATEQLTMRDLLCHRSGLPRHDQVWYGNREATRADVMRGLRHLRPSRPIRQEWQYSNLMYLAAGEVVAHLHGGTWEDAVRARVLRPLGMSGTFLTSDEALASGRLSGGLLDGGPMPRRDQDLCGASGSIISSAADMAAWLRANLDGGVVSDATLRELHRPAMLVPPPPIPWDELRPMGYALGWHVDIYRGRRVVQHGGNVYGYSAVVSLMPEEGIGVVVLTNGDFNPLRDIVAFRVYDELLGLDPLPWGDRYREMYAAATEGRGLAVARRRELSAGAPPGHPWEEYAGEYAHPAYGSLHVTAGPDGLAVALRDLPLATRHVNREAFELHLDTLDQTFPARWNADFEGNVRSVSVLFEPNVEPIEFVRVAQEAAPDTLASLTGSYRMGPARVLVELVDGALRVSVVNRPSAVLKPRRGLVFDVEGQAGMWAEFLLDADGAGGELVVWPLGRFTKEATA</sequence>
<dbReference type="PANTHER" id="PTHR46825:SF15">
    <property type="entry name" value="BETA-LACTAMASE-RELATED DOMAIN-CONTAINING PROTEIN"/>
    <property type="match status" value="1"/>
</dbReference>
<feature type="domain" description="Peptidase S12 Pab87-related C-terminal" evidence="2">
    <location>
        <begin position="362"/>
        <end position="452"/>
    </location>
</feature>
<evidence type="ECO:0000313" key="3">
    <source>
        <dbReference type="EMBL" id="MFF4771320.1"/>
    </source>
</evidence>
<name>A0ABW6UW94_MICFU</name>
<dbReference type="RefSeq" id="WP_387339974.1">
    <property type="nucleotide sequence ID" value="NZ_JBIAXI010000001.1"/>
</dbReference>
<evidence type="ECO:0000313" key="4">
    <source>
        <dbReference type="Proteomes" id="UP001602119"/>
    </source>
</evidence>
<dbReference type="EMBL" id="JBIAXI010000001">
    <property type="protein sequence ID" value="MFF4771320.1"/>
    <property type="molecule type" value="Genomic_DNA"/>
</dbReference>
<dbReference type="Gene3D" id="2.40.128.600">
    <property type="match status" value="1"/>
</dbReference>
<feature type="domain" description="Beta-lactamase-related" evidence="1">
    <location>
        <begin position="6"/>
        <end position="319"/>
    </location>
</feature>
<accession>A0ABW6UW94</accession>
<protein>
    <submittedName>
        <fullName evidence="3">Serine hydrolase</fullName>
    </submittedName>
</protein>
<evidence type="ECO:0000259" key="1">
    <source>
        <dbReference type="Pfam" id="PF00144"/>
    </source>
</evidence>
<proteinExistence type="predicted"/>
<dbReference type="GO" id="GO:0016787">
    <property type="term" value="F:hydrolase activity"/>
    <property type="evidence" value="ECO:0007669"/>
    <property type="project" value="UniProtKB-KW"/>
</dbReference>
<dbReference type="InterPro" id="IPR001466">
    <property type="entry name" value="Beta-lactam-related"/>
</dbReference>
<dbReference type="Proteomes" id="UP001602119">
    <property type="component" value="Unassembled WGS sequence"/>
</dbReference>
<evidence type="ECO:0000259" key="2">
    <source>
        <dbReference type="Pfam" id="PF11954"/>
    </source>
</evidence>
<keyword evidence="3" id="KW-0378">Hydrolase</keyword>